<dbReference type="Gramene" id="EOY29658">
    <property type="protein sequence ID" value="EOY29658"/>
    <property type="gene ID" value="TCM_037138"/>
</dbReference>
<evidence type="ECO:0000256" key="1">
    <source>
        <dbReference type="SAM" id="Phobius"/>
    </source>
</evidence>
<evidence type="ECO:0000313" key="3">
    <source>
        <dbReference type="Proteomes" id="UP000026915"/>
    </source>
</evidence>
<dbReference type="AlphaFoldDB" id="A0A061GJW0"/>
<sequence length="68" mass="7844">MGLGPNPQQCVIIFSVVVFFFLLLLLLFSMTLIPPLAFFLKLIFGRKIICERGEYYSLTLRSMNREIA</sequence>
<keyword evidence="1" id="KW-1133">Transmembrane helix</keyword>
<dbReference type="HOGENOM" id="CLU_2799162_0_0_1"/>
<keyword evidence="1" id="KW-0812">Transmembrane</keyword>
<keyword evidence="3" id="KW-1185">Reference proteome</keyword>
<name>A0A061GJW0_THECC</name>
<organism evidence="2 3">
    <name type="scientific">Theobroma cacao</name>
    <name type="common">Cacao</name>
    <name type="synonym">Cocoa</name>
    <dbReference type="NCBI Taxonomy" id="3641"/>
    <lineage>
        <taxon>Eukaryota</taxon>
        <taxon>Viridiplantae</taxon>
        <taxon>Streptophyta</taxon>
        <taxon>Embryophyta</taxon>
        <taxon>Tracheophyta</taxon>
        <taxon>Spermatophyta</taxon>
        <taxon>Magnoliopsida</taxon>
        <taxon>eudicotyledons</taxon>
        <taxon>Gunneridae</taxon>
        <taxon>Pentapetalae</taxon>
        <taxon>rosids</taxon>
        <taxon>malvids</taxon>
        <taxon>Malvales</taxon>
        <taxon>Malvaceae</taxon>
        <taxon>Byttnerioideae</taxon>
        <taxon>Theobroma</taxon>
    </lineage>
</organism>
<accession>A0A061GJW0</accession>
<gene>
    <name evidence="2" type="ORF">TCM_037138</name>
</gene>
<reference evidence="2 3" key="1">
    <citation type="journal article" date="2013" name="Genome Biol.">
        <title>The genome sequence of the most widely cultivated cacao type and its use to identify candidate genes regulating pod color.</title>
        <authorList>
            <person name="Motamayor J.C."/>
            <person name="Mockaitis K."/>
            <person name="Schmutz J."/>
            <person name="Haiminen N."/>
            <person name="Iii D.L."/>
            <person name="Cornejo O."/>
            <person name="Findley S.D."/>
            <person name="Zheng P."/>
            <person name="Utro F."/>
            <person name="Royaert S."/>
            <person name="Saski C."/>
            <person name="Jenkins J."/>
            <person name="Podicheti R."/>
            <person name="Zhao M."/>
            <person name="Scheffler B.E."/>
            <person name="Stack J.C."/>
            <person name="Feltus F.A."/>
            <person name="Mustiga G.M."/>
            <person name="Amores F."/>
            <person name="Phillips W."/>
            <person name="Marelli J.P."/>
            <person name="May G.D."/>
            <person name="Shapiro H."/>
            <person name="Ma J."/>
            <person name="Bustamante C.D."/>
            <person name="Schnell R.J."/>
            <person name="Main D."/>
            <person name="Gilbert D."/>
            <person name="Parida L."/>
            <person name="Kuhn D.N."/>
        </authorList>
    </citation>
    <scope>NUCLEOTIDE SEQUENCE [LARGE SCALE GENOMIC DNA]</scope>
    <source>
        <strain evidence="3">cv. Matina 1-6</strain>
    </source>
</reference>
<protein>
    <submittedName>
        <fullName evidence="2">Uncharacterized protein</fullName>
    </submittedName>
</protein>
<evidence type="ECO:0000313" key="2">
    <source>
        <dbReference type="EMBL" id="EOY29658.1"/>
    </source>
</evidence>
<keyword evidence="1" id="KW-0472">Membrane</keyword>
<proteinExistence type="predicted"/>
<dbReference type="Proteomes" id="UP000026915">
    <property type="component" value="Chromosome 9"/>
</dbReference>
<feature type="transmembrane region" description="Helical" evidence="1">
    <location>
        <begin position="12"/>
        <end position="39"/>
    </location>
</feature>
<dbReference type="EMBL" id="CM001887">
    <property type="protein sequence ID" value="EOY29658.1"/>
    <property type="molecule type" value="Genomic_DNA"/>
</dbReference>
<dbReference type="InParanoid" id="A0A061GJW0"/>